<organism evidence="2 3">
    <name type="scientific">Macrococcus carouselicus</name>
    <dbReference type="NCBI Taxonomy" id="69969"/>
    <lineage>
        <taxon>Bacteria</taxon>
        <taxon>Bacillati</taxon>
        <taxon>Bacillota</taxon>
        <taxon>Bacilli</taxon>
        <taxon>Bacillales</taxon>
        <taxon>Staphylococcaceae</taxon>
        <taxon>Macrococcus</taxon>
    </lineage>
</organism>
<dbReference type="AlphaFoldDB" id="A0A9Q8CKH5"/>
<comment type="caution">
    <text evidence="2">The sequence shown here is derived from an EMBL/GenBank/DDBJ whole genome shotgun (WGS) entry which is preliminary data.</text>
</comment>
<dbReference type="EMBL" id="SCWD01000004">
    <property type="protein sequence ID" value="TDM00702.1"/>
    <property type="molecule type" value="Genomic_DNA"/>
</dbReference>
<evidence type="ECO:0000259" key="1">
    <source>
        <dbReference type="Pfam" id="PF08378"/>
    </source>
</evidence>
<reference evidence="2 3" key="1">
    <citation type="submission" date="2019-01" db="EMBL/GenBank/DDBJ databases">
        <title>Draft genome sequences of the type strains of six Macrococcus species.</title>
        <authorList>
            <person name="Mazhar S."/>
            <person name="Altermann E."/>
            <person name="Hill C."/>
            <person name="Mcauliffe O."/>
        </authorList>
    </citation>
    <scope>NUCLEOTIDE SEQUENCE [LARGE SCALE GENOMIC DNA]</scope>
    <source>
        <strain evidence="2 3">ATCC 51828</strain>
    </source>
</reference>
<proteinExistence type="predicted"/>
<dbReference type="OrthoDB" id="2417001at2"/>
<feature type="domain" description="NERD" evidence="1">
    <location>
        <begin position="37"/>
        <end position="140"/>
    </location>
</feature>
<dbReference type="RefSeq" id="WP_133418198.1">
    <property type="nucleotide sequence ID" value="NZ_SCWD01000004.1"/>
</dbReference>
<protein>
    <submittedName>
        <fullName evidence="2">NERD domain-containing protein</fullName>
    </submittedName>
</protein>
<dbReference type="Proteomes" id="UP000295280">
    <property type="component" value="Unassembled WGS sequence"/>
</dbReference>
<dbReference type="Pfam" id="PF08378">
    <property type="entry name" value="NERD"/>
    <property type="match status" value="1"/>
</dbReference>
<sequence>MFLKIHEPNTYQKFLLAAEHRTILHDYDQHKLFTYSKGVEGETYFHEQLKNTECVKIWDLRLDYLSGCQFDFLIFDKSTIFHIDIKNYTGSYQLVNQQFVSANGHVHADVISQLNKAHYKLEMFLKKQYIPYKLVSRILFVNCDYDLAVTTVPQNVLLPHQVENVVRHIQSIEPLREHQATAEKIISYHNDDLIQERIHYYPFREYKGGIRCEKCRRLTMTPDYNKRYIFCSNCRHRIDNKTALLQLIKEMSLLKNDSLQAAEVSNWSGMPHQTVKRMMSNACHSKGANKNRQYILK</sequence>
<keyword evidence="3" id="KW-1185">Reference proteome</keyword>
<evidence type="ECO:0000313" key="3">
    <source>
        <dbReference type="Proteomes" id="UP000295280"/>
    </source>
</evidence>
<accession>A0A9Q8CKH5</accession>
<dbReference type="InterPro" id="IPR011528">
    <property type="entry name" value="NERD"/>
</dbReference>
<evidence type="ECO:0000313" key="2">
    <source>
        <dbReference type="EMBL" id="TDM00702.1"/>
    </source>
</evidence>
<gene>
    <name evidence="2" type="ORF">ERX40_09170</name>
</gene>
<name>A0A9Q8CKH5_9STAP</name>